<accession>A0A1F4UJ01</accession>
<dbReference type="AlphaFoldDB" id="A0A1F4UJ01"/>
<evidence type="ECO:0000313" key="1">
    <source>
        <dbReference type="EMBL" id="OGC44842.1"/>
    </source>
</evidence>
<organism evidence="1 2">
    <name type="scientific">candidate division WS6 bacterium RIFOXYB1_FULL_33_14</name>
    <dbReference type="NCBI Taxonomy" id="1817896"/>
    <lineage>
        <taxon>Bacteria</taxon>
        <taxon>Candidatus Dojkabacteria</taxon>
    </lineage>
</organism>
<dbReference type="InterPro" id="IPR009014">
    <property type="entry name" value="Transketo_C/PFOR_II"/>
</dbReference>
<dbReference type="SUPFAM" id="SSF52922">
    <property type="entry name" value="TK C-terminal domain-like"/>
    <property type="match status" value="1"/>
</dbReference>
<protein>
    <submittedName>
        <fullName evidence="1">Uncharacterized protein</fullName>
    </submittedName>
</protein>
<dbReference type="Proteomes" id="UP000177434">
    <property type="component" value="Unassembled WGS sequence"/>
</dbReference>
<comment type="caution">
    <text evidence="1">The sequence shown here is derived from an EMBL/GenBank/DDBJ whole genome shotgun (WGS) entry which is preliminary data.</text>
</comment>
<sequence length="79" mass="9282">MKISKKRIGYLHYKYILPLKEEKILQLSKEGVKVVLIENNQTGSFGKLIKEQSGFYIPNTLQKYDGRPFFVNDILDYLK</sequence>
<proteinExistence type="predicted"/>
<dbReference type="Gene3D" id="3.40.50.920">
    <property type="match status" value="1"/>
</dbReference>
<reference evidence="1 2" key="1">
    <citation type="journal article" date="2016" name="Nat. Commun.">
        <title>Thousands of microbial genomes shed light on interconnected biogeochemical processes in an aquifer system.</title>
        <authorList>
            <person name="Anantharaman K."/>
            <person name="Brown C.T."/>
            <person name="Hug L.A."/>
            <person name="Sharon I."/>
            <person name="Castelle C.J."/>
            <person name="Probst A.J."/>
            <person name="Thomas B.C."/>
            <person name="Singh A."/>
            <person name="Wilkins M.J."/>
            <person name="Karaoz U."/>
            <person name="Brodie E.L."/>
            <person name="Williams K.H."/>
            <person name="Hubbard S.S."/>
            <person name="Banfield J.F."/>
        </authorList>
    </citation>
    <scope>NUCLEOTIDE SEQUENCE [LARGE SCALE GENOMIC DNA]</scope>
</reference>
<dbReference type="EMBL" id="MEUN01000048">
    <property type="protein sequence ID" value="OGC44842.1"/>
    <property type="molecule type" value="Genomic_DNA"/>
</dbReference>
<name>A0A1F4UJ01_9BACT</name>
<gene>
    <name evidence="1" type="ORF">A2400_00540</name>
</gene>
<evidence type="ECO:0000313" key="2">
    <source>
        <dbReference type="Proteomes" id="UP000177434"/>
    </source>
</evidence>